<dbReference type="RefSeq" id="WP_014073142.1">
    <property type="nucleotide sequence ID" value="NZ_AYYL01000008.1"/>
</dbReference>
<dbReference type="SUPFAM" id="SSF54980">
    <property type="entry name" value="EF-G C-terminal domain-like"/>
    <property type="match status" value="1"/>
</dbReference>
<evidence type="ECO:0000313" key="5">
    <source>
        <dbReference type="Proteomes" id="UP000182635"/>
    </source>
</evidence>
<feature type="domain" description="UPF0029" evidence="3">
    <location>
        <begin position="140"/>
        <end position="194"/>
    </location>
</feature>
<dbReference type="Pfam" id="PF01205">
    <property type="entry name" value="Impact_N"/>
    <property type="match status" value="1"/>
</dbReference>
<dbReference type="NCBIfam" id="TIGR00257">
    <property type="entry name" value="IMPACT_YIGZ"/>
    <property type="match status" value="1"/>
</dbReference>
<dbReference type="InterPro" id="IPR036956">
    <property type="entry name" value="Impact_N_sf"/>
</dbReference>
<dbReference type="InterPro" id="IPR020569">
    <property type="entry name" value="UPF0029_Impact_CS"/>
</dbReference>
<dbReference type="InterPro" id="IPR001498">
    <property type="entry name" value="Impact_N"/>
</dbReference>
<evidence type="ECO:0000313" key="4">
    <source>
        <dbReference type="EMBL" id="SFG34284.1"/>
    </source>
</evidence>
<dbReference type="GO" id="GO:0006446">
    <property type="term" value="P:regulation of translational initiation"/>
    <property type="evidence" value="ECO:0007669"/>
    <property type="project" value="TreeGrafter"/>
</dbReference>
<dbReference type="InterPro" id="IPR020568">
    <property type="entry name" value="Ribosomal_Su5_D2-typ_SF"/>
</dbReference>
<dbReference type="InterPro" id="IPR035647">
    <property type="entry name" value="EFG_III/V"/>
</dbReference>
<dbReference type="Pfam" id="PF09186">
    <property type="entry name" value="DUF1949"/>
    <property type="match status" value="1"/>
</dbReference>
<name>A0A1I2R0W4_9LACO</name>
<organism evidence="4 5">
    <name type="scientific">Ligilactobacillus ruminis DSM 20403 = NBRC 102161</name>
    <dbReference type="NCBI Taxonomy" id="1423798"/>
    <lineage>
        <taxon>Bacteria</taxon>
        <taxon>Bacillati</taxon>
        <taxon>Bacillota</taxon>
        <taxon>Bacilli</taxon>
        <taxon>Lactobacillales</taxon>
        <taxon>Lactobacillaceae</taxon>
        <taxon>Ligilactobacillus</taxon>
    </lineage>
</organism>
<dbReference type="Proteomes" id="UP000182635">
    <property type="component" value="Unassembled WGS sequence"/>
</dbReference>
<dbReference type="InterPro" id="IPR015796">
    <property type="entry name" value="Impact_YigZ-like"/>
</dbReference>
<dbReference type="AlphaFoldDB" id="A0A1I2R0W4"/>
<dbReference type="PANTHER" id="PTHR16301">
    <property type="entry name" value="IMPACT-RELATED"/>
    <property type="match status" value="1"/>
</dbReference>
<feature type="domain" description="Impact N-terminal" evidence="2">
    <location>
        <begin position="19"/>
        <end position="124"/>
    </location>
</feature>
<dbReference type="InterPro" id="IPR015269">
    <property type="entry name" value="UPF0029_Impact_C"/>
</dbReference>
<dbReference type="PANTHER" id="PTHR16301:SF20">
    <property type="entry name" value="IMPACT FAMILY MEMBER YIGZ"/>
    <property type="match status" value="1"/>
</dbReference>
<evidence type="ECO:0000256" key="1">
    <source>
        <dbReference type="ARBA" id="ARBA00007665"/>
    </source>
</evidence>
<protein>
    <submittedName>
        <fullName evidence="4">Uncharacterized protein, YigZ family</fullName>
    </submittedName>
</protein>
<gene>
    <name evidence="4" type="ORF">SAMN02910432_00969</name>
</gene>
<evidence type="ECO:0000259" key="3">
    <source>
        <dbReference type="Pfam" id="PF09186"/>
    </source>
</evidence>
<dbReference type="SUPFAM" id="SSF54211">
    <property type="entry name" value="Ribosomal protein S5 domain 2-like"/>
    <property type="match status" value="1"/>
</dbReference>
<dbReference type="Gene3D" id="3.30.230.30">
    <property type="entry name" value="Impact, N-terminal domain"/>
    <property type="match status" value="1"/>
</dbReference>
<dbReference type="InterPro" id="IPR023582">
    <property type="entry name" value="Impact"/>
</dbReference>
<accession>A0A1I2R0W4</accession>
<dbReference type="OrthoDB" id="9813771at2"/>
<dbReference type="EMBL" id="FOPI01000013">
    <property type="protein sequence ID" value="SFG34284.1"/>
    <property type="molecule type" value="Genomic_DNA"/>
</dbReference>
<reference evidence="5" key="1">
    <citation type="submission" date="2016-10" db="EMBL/GenBank/DDBJ databases">
        <authorList>
            <person name="Varghese N."/>
            <person name="Submissions S."/>
        </authorList>
    </citation>
    <scope>NUCLEOTIDE SEQUENCE [LARGE SCALE GENOMIC DNA]</scope>
    <source>
        <strain evidence="5">DSM 20403</strain>
    </source>
</reference>
<evidence type="ECO:0000259" key="2">
    <source>
        <dbReference type="Pfam" id="PF01205"/>
    </source>
</evidence>
<comment type="similarity">
    <text evidence="1">Belongs to the IMPACT family.</text>
</comment>
<dbReference type="GO" id="GO:0005737">
    <property type="term" value="C:cytoplasm"/>
    <property type="evidence" value="ECO:0007669"/>
    <property type="project" value="TreeGrafter"/>
</dbReference>
<sequence>MNQPYLTIKEDGSVEQTIKKSQFICCIFRIKNEEQAQEILAKQRSLHKKATHICFAYMTGDQDQIQRESDNGEPQGTAGVPILEVLKANKIHDVLAIVIRYFGGIKLGAGGLIRAYSSSCAQAIEAVGIVKRVIQTKVTITIEYPLWGKLQNFLTNEKIALLDTIYTDKIQAVICVDSDKISDCKQKIMDLLAGNCLFETGTDILNYVQLEIP</sequence>
<dbReference type="PROSITE" id="PS00910">
    <property type="entry name" value="UPF0029"/>
    <property type="match status" value="1"/>
</dbReference>
<proteinExistence type="inferred from homology"/>
<dbReference type="GeneID" id="29802033"/>